<sequence>MKQKSLYLGLFGLMLGMFLAMLDGLIVGTALPTIVGELGGLNLLSWVVTAYLVAAAVTTPLWGKFGDMFGRKGMFIASIVIFLIGSALAGMSQDMGQLIAFRAVQGLGAGGLMVGAFAIIAVLVPPRESGRLQSIIGVMMPVAFVGGPLLGGLLTDYFSWRWTFYVNLPLGAIALLIIATQIRLKPERIKARIDYAGAALLTIAIVALTLLASWAGTTYAWASPQILGLGVVAAASIAAFVWVERRAEEPVIPPRLFANRNFTLSQILSFLAGAAMMTLTNYLPQYMQFVQGASPTTSGLLLLPLMFGMLTAQLTIGHLITRNGKYRLYPILGGGLLVVGALSLLLLTPSTGTAVASALTITAGAGMGLVMQSAMLLTMTSADRRDMGAASGTVNLLRTIGGSLGIALLGAVYVDRLASDLTASLGPGEAHRLVDAGAEMTPALLHTLPDAVRDAYAAAVTNGLHGIVIGIAVVSLIAFAFAWFIREVPLPKDSPTDSPAGVPADGATEGATGVPAASVKGGTAQAGMAAD</sequence>
<name>A0A1G8GBJ2_9ACTN</name>
<dbReference type="SUPFAM" id="SSF103473">
    <property type="entry name" value="MFS general substrate transporter"/>
    <property type="match status" value="1"/>
</dbReference>
<evidence type="ECO:0000259" key="10">
    <source>
        <dbReference type="PROSITE" id="PS50850"/>
    </source>
</evidence>
<dbReference type="Gene3D" id="1.20.1250.20">
    <property type="entry name" value="MFS general substrate transporter like domains"/>
    <property type="match status" value="2"/>
</dbReference>
<dbReference type="PANTHER" id="PTHR23501:SF197">
    <property type="entry name" value="COMD"/>
    <property type="match status" value="1"/>
</dbReference>
<dbReference type="AlphaFoldDB" id="A0A1G8GBJ2"/>
<dbReference type="STRING" id="504805.SAMN05421505_12658"/>
<keyword evidence="6 9" id="KW-1133">Transmembrane helix</keyword>
<dbReference type="RefSeq" id="WP_093173301.1">
    <property type="nucleotide sequence ID" value="NZ_FNCN01000026.1"/>
</dbReference>
<dbReference type="Proteomes" id="UP000198923">
    <property type="component" value="Unassembled WGS sequence"/>
</dbReference>
<feature type="transmembrane region" description="Helical" evidence="9">
    <location>
        <begin position="221"/>
        <end position="243"/>
    </location>
</feature>
<feature type="region of interest" description="Disordered" evidence="8">
    <location>
        <begin position="494"/>
        <end position="531"/>
    </location>
</feature>
<proteinExistence type="inferred from homology"/>
<protein>
    <submittedName>
        <fullName evidence="11">Drug resistance transporter, EmrB/QacA subfamily</fullName>
    </submittedName>
</protein>
<comment type="subcellular location">
    <subcellularLocation>
        <location evidence="1">Cell membrane</location>
        <topology evidence="1">Multi-pass membrane protein</topology>
    </subcellularLocation>
</comment>
<accession>A0A1G8GBJ2</accession>
<feature type="transmembrane region" description="Helical" evidence="9">
    <location>
        <begin position="74"/>
        <end position="91"/>
    </location>
</feature>
<evidence type="ECO:0000256" key="2">
    <source>
        <dbReference type="ARBA" id="ARBA00007520"/>
    </source>
</evidence>
<organism evidence="11 12">
    <name type="scientific">Sinosporangium album</name>
    <dbReference type="NCBI Taxonomy" id="504805"/>
    <lineage>
        <taxon>Bacteria</taxon>
        <taxon>Bacillati</taxon>
        <taxon>Actinomycetota</taxon>
        <taxon>Actinomycetes</taxon>
        <taxon>Streptosporangiales</taxon>
        <taxon>Streptosporangiaceae</taxon>
        <taxon>Sinosporangium</taxon>
    </lineage>
</organism>
<dbReference type="EMBL" id="FNCN01000026">
    <property type="protein sequence ID" value="SDH91758.1"/>
    <property type="molecule type" value="Genomic_DNA"/>
</dbReference>
<dbReference type="GO" id="GO:0005886">
    <property type="term" value="C:plasma membrane"/>
    <property type="evidence" value="ECO:0007669"/>
    <property type="project" value="UniProtKB-SubCell"/>
</dbReference>
<evidence type="ECO:0000256" key="3">
    <source>
        <dbReference type="ARBA" id="ARBA00022448"/>
    </source>
</evidence>
<keyword evidence="5 9" id="KW-0812">Transmembrane</keyword>
<feature type="transmembrane region" description="Helical" evidence="9">
    <location>
        <begin position="103"/>
        <end position="124"/>
    </location>
</feature>
<dbReference type="OrthoDB" id="4082704at2"/>
<dbReference type="InterPro" id="IPR004638">
    <property type="entry name" value="EmrB-like"/>
</dbReference>
<dbReference type="NCBIfam" id="TIGR00711">
    <property type="entry name" value="efflux_EmrB"/>
    <property type="match status" value="1"/>
</dbReference>
<keyword evidence="3" id="KW-0813">Transport</keyword>
<dbReference type="InterPro" id="IPR036259">
    <property type="entry name" value="MFS_trans_sf"/>
</dbReference>
<dbReference type="PANTHER" id="PTHR23501">
    <property type="entry name" value="MAJOR FACILITATOR SUPERFAMILY"/>
    <property type="match status" value="1"/>
</dbReference>
<evidence type="ECO:0000256" key="7">
    <source>
        <dbReference type="ARBA" id="ARBA00023136"/>
    </source>
</evidence>
<feature type="transmembrane region" description="Helical" evidence="9">
    <location>
        <begin position="464"/>
        <end position="485"/>
    </location>
</feature>
<dbReference type="InterPro" id="IPR011701">
    <property type="entry name" value="MFS"/>
</dbReference>
<evidence type="ECO:0000256" key="4">
    <source>
        <dbReference type="ARBA" id="ARBA00022475"/>
    </source>
</evidence>
<keyword evidence="4" id="KW-1003">Cell membrane</keyword>
<dbReference type="GO" id="GO:0022857">
    <property type="term" value="F:transmembrane transporter activity"/>
    <property type="evidence" value="ECO:0007669"/>
    <property type="project" value="InterPro"/>
</dbReference>
<dbReference type="PROSITE" id="PS50850">
    <property type="entry name" value="MFS"/>
    <property type="match status" value="1"/>
</dbReference>
<reference evidence="11 12" key="1">
    <citation type="submission" date="2016-10" db="EMBL/GenBank/DDBJ databases">
        <authorList>
            <person name="de Groot N.N."/>
        </authorList>
    </citation>
    <scope>NUCLEOTIDE SEQUENCE [LARGE SCALE GENOMIC DNA]</scope>
    <source>
        <strain evidence="11 12">CPCC 201354</strain>
    </source>
</reference>
<feature type="transmembrane region" description="Helical" evidence="9">
    <location>
        <begin position="43"/>
        <end position="62"/>
    </location>
</feature>
<evidence type="ECO:0000256" key="9">
    <source>
        <dbReference type="SAM" id="Phobius"/>
    </source>
</evidence>
<dbReference type="FunFam" id="1.20.1720.10:FF:000004">
    <property type="entry name" value="EmrB/QacA family drug resistance transporter"/>
    <property type="match status" value="1"/>
</dbReference>
<dbReference type="InterPro" id="IPR020846">
    <property type="entry name" value="MFS_dom"/>
</dbReference>
<evidence type="ECO:0000256" key="8">
    <source>
        <dbReference type="SAM" id="MobiDB-lite"/>
    </source>
</evidence>
<evidence type="ECO:0000313" key="12">
    <source>
        <dbReference type="Proteomes" id="UP000198923"/>
    </source>
</evidence>
<dbReference type="CDD" id="cd17502">
    <property type="entry name" value="MFS_Azr1_MDR_like"/>
    <property type="match status" value="1"/>
</dbReference>
<feature type="transmembrane region" description="Helical" evidence="9">
    <location>
        <begin position="7"/>
        <end position="31"/>
    </location>
</feature>
<feature type="transmembrane region" description="Helical" evidence="9">
    <location>
        <begin position="196"/>
        <end position="215"/>
    </location>
</feature>
<evidence type="ECO:0000256" key="5">
    <source>
        <dbReference type="ARBA" id="ARBA00022692"/>
    </source>
</evidence>
<evidence type="ECO:0000256" key="6">
    <source>
        <dbReference type="ARBA" id="ARBA00022989"/>
    </source>
</evidence>
<feature type="transmembrane region" description="Helical" evidence="9">
    <location>
        <begin position="164"/>
        <end position="184"/>
    </location>
</feature>
<comment type="similarity">
    <text evidence="2">Belongs to the major facilitator superfamily. TCR/Tet family.</text>
</comment>
<feature type="transmembrane region" description="Helical" evidence="9">
    <location>
        <begin position="328"/>
        <end position="348"/>
    </location>
</feature>
<keyword evidence="12" id="KW-1185">Reference proteome</keyword>
<dbReference type="Pfam" id="PF07690">
    <property type="entry name" value="MFS_1"/>
    <property type="match status" value="1"/>
</dbReference>
<evidence type="ECO:0000313" key="11">
    <source>
        <dbReference type="EMBL" id="SDH91758.1"/>
    </source>
</evidence>
<gene>
    <name evidence="11" type="ORF">SAMN05421505_12658</name>
</gene>
<feature type="transmembrane region" description="Helical" evidence="9">
    <location>
        <begin position="264"/>
        <end position="284"/>
    </location>
</feature>
<evidence type="ECO:0000256" key="1">
    <source>
        <dbReference type="ARBA" id="ARBA00004651"/>
    </source>
</evidence>
<feature type="transmembrane region" description="Helical" evidence="9">
    <location>
        <begin position="354"/>
        <end position="376"/>
    </location>
</feature>
<keyword evidence="7 9" id="KW-0472">Membrane</keyword>
<feature type="transmembrane region" description="Helical" evidence="9">
    <location>
        <begin position="136"/>
        <end position="158"/>
    </location>
</feature>
<feature type="transmembrane region" description="Helical" evidence="9">
    <location>
        <begin position="296"/>
        <end position="316"/>
    </location>
</feature>
<feature type="domain" description="Major facilitator superfamily (MFS) profile" evidence="10">
    <location>
        <begin position="9"/>
        <end position="490"/>
    </location>
</feature>